<evidence type="ECO:0000313" key="21">
    <source>
        <dbReference type="EMBL" id="RCL45385.1"/>
    </source>
</evidence>
<comment type="function">
    <text evidence="2">Acts on leucine, isoleucine and valine.</text>
</comment>
<dbReference type="InterPro" id="IPR043131">
    <property type="entry name" value="BCAT-like_N"/>
</dbReference>
<dbReference type="PANTHER" id="PTHR42743:SF11">
    <property type="entry name" value="AMINODEOXYCHORISMATE LYASE"/>
    <property type="match status" value="1"/>
</dbReference>
<dbReference type="InterPro" id="IPR036038">
    <property type="entry name" value="Aminotransferase-like"/>
</dbReference>
<organism evidence="21 22">
    <name type="scientific">SAR86 cluster bacterium</name>
    <dbReference type="NCBI Taxonomy" id="2030880"/>
    <lineage>
        <taxon>Bacteria</taxon>
        <taxon>Pseudomonadati</taxon>
        <taxon>Pseudomonadota</taxon>
        <taxon>Gammaproteobacteria</taxon>
        <taxon>SAR86 cluster</taxon>
    </lineage>
</organism>
<comment type="pathway">
    <text evidence="4">Amino-acid biosynthesis; L-valine biosynthesis; L-valine from pyruvate: step 4/4.</text>
</comment>
<dbReference type="Gene3D" id="3.30.470.10">
    <property type="match status" value="1"/>
</dbReference>
<evidence type="ECO:0000256" key="7">
    <source>
        <dbReference type="ARBA" id="ARBA00013053"/>
    </source>
</evidence>
<evidence type="ECO:0000256" key="16">
    <source>
        <dbReference type="ARBA" id="ARBA00054027"/>
    </source>
</evidence>
<evidence type="ECO:0000256" key="9">
    <source>
        <dbReference type="ARBA" id="ARBA00022909"/>
    </source>
</evidence>
<evidence type="ECO:0000313" key="22">
    <source>
        <dbReference type="Proteomes" id="UP000252915"/>
    </source>
</evidence>
<dbReference type="PROSITE" id="PS00770">
    <property type="entry name" value="AA_TRANSFER_CLASS_4"/>
    <property type="match status" value="1"/>
</dbReference>
<dbReference type="InterPro" id="IPR001544">
    <property type="entry name" value="Aminotrans_IV"/>
</dbReference>
<evidence type="ECO:0000256" key="5">
    <source>
        <dbReference type="ARBA" id="ARBA00005072"/>
    </source>
</evidence>
<dbReference type="EC" id="4.1.3.38" evidence="11"/>
<comment type="catalytic activity">
    <reaction evidence="13">
        <text>L-isoleucine + 2-oxoglutarate = (S)-3-methyl-2-oxopentanoate + L-glutamate</text>
        <dbReference type="Rhea" id="RHEA:24801"/>
        <dbReference type="ChEBI" id="CHEBI:16810"/>
        <dbReference type="ChEBI" id="CHEBI:29985"/>
        <dbReference type="ChEBI" id="CHEBI:35146"/>
        <dbReference type="ChEBI" id="CHEBI:58045"/>
        <dbReference type="EC" id="2.6.1.42"/>
    </reaction>
</comment>
<comment type="catalytic activity">
    <reaction evidence="15">
        <text>4-amino-4-deoxychorismate = 4-aminobenzoate + pyruvate + H(+)</text>
        <dbReference type="Rhea" id="RHEA:16201"/>
        <dbReference type="ChEBI" id="CHEBI:15361"/>
        <dbReference type="ChEBI" id="CHEBI:15378"/>
        <dbReference type="ChEBI" id="CHEBI:17836"/>
        <dbReference type="ChEBI" id="CHEBI:58406"/>
        <dbReference type="EC" id="4.1.3.38"/>
    </reaction>
</comment>
<protein>
    <recommendedName>
        <fullName evidence="17">Aminodeoxychorismate lyase</fullName>
        <ecNumber evidence="7">2.6.1.42</ecNumber>
        <ecNumber evidence="11">4.1.3.38</ecNumber>
    </recommendedName>
    <alternativeName>
        <fullName evidence="18">4-amino-4-deoxychorismate lyase</fullName>
    </alternativeName>
</protein>
<dbReference type="EC" id="2.6.1.42" evidence="7"/>
<name>A0A368C7K6_9GAMM</name>
<evidence type="ECO:0000256" key="3">
    <source>
        <dbReference type="ARBA" id="ARBA00004824"/>
    </source>
</evidence>
<dbReference type="GO" id="GO:0008696">
    <property type="term" value="F:4-amino-4-deoxychorismate lyase activity"/>
    <property type="evidence" value="ECO:0007669"/>
    <property type="project" value="UniProtKB-EC"/>
</dbReference>
<dbReference type="Proteomes" id="UP000252915">
    <property type="component" value="Unassembled WGS sequence"/>
</dbReference>
<evidence type="ECO:0000256" key="13">
    <source>
        <dbReference type="ARBA" id="ARBA00048798"/>
    </source>
</evidence>
<sequence length="253" mass="29115">MSRAYLFSDSIYEVIPFQNRKLICPQEHFRRLSHSASELKIIIDIQKVQEEVSHLFNNSSHEDGYIYYQISRGVDDIRSHIYSPNISNETFGYLTPIKFLSKSLKVGICEDIRWGRCDIKTTSLLGNVMQMNNFNNQNCDEIIMHRNNIITEGGASNIFFVIDKTIYTPKLSKNILPGITRDLLIDLIKENKISFEEGDFLIDDLTKASSIWFTSSTKGIADVTEVIDFNINLDPNNELLKKCKDLYNLKISN</sequence>
<evidence type="ECO:0000256" key="1">
    <source>
        <dbReference type="ARBA" id="ARBA00001933"/>
    </source>
</evidence>
<dbReference type="GO" id="GO:0046656">
    <property type="term" value="P:folic acid biosynthetic process"/>
    <property type="evidence" value="ECO:0007669"/>
    <property type="project" value="UniProtKB-KW"/>
</dbReference>
<dbReference type="SUPFAM" id="SSF56752">
    <property type="entry name" value="D-aminoacid aminotransferase-like PLP-dependent enzymes"/>
    <property type="match status" value="1"/>
</dbReference>
<keyword evidence="21" id="KW-0808">Transferase</keyword>
<evidence type="ECO:0000256" key="8">
    <source>
        <dbReference type="ARBA" id="ARBA00022898"/>
    </source>
</evidence>
<reference evidence="21 22" key="1">
    <citation type="journal article" date="2018" name="Microbiome">
        <title>Fine metagenomic profile of the Mediterranean stratified and mixed water columns revealed by assembly and recruitment.</title>
        <authorList>
            <person name="Haro-Moreno J.M."/>
            <person name="Lopez-Perez M."/>
            <person name="De La Torre J.R."/>
            <person name="Picazo A."/>
            <person name="Camacho A."/>
            <person name="Rodriguez-Valera F."/>
        </authorList>
    </citation>
    <scope>NUCLEOTIDE SEQUENCE [LARGE SCALE GENOMIC DNA]</scope>
    <source>
        <strain evidence="21">MED-G78</strain>
    </source>
</reference>
<dbReference type="PANTHER" id="PTHR42743">
    <property type="entry name" value="AMINO-ACID AMINOTRANSFERASE"/>
    <property type="match status" value="1"/>
</dbReference>
<dbReference type="InterPro" id="IPR050571">
    <property type="entry name" value="Class-IV_PLP-Dep_Aminotrnsfr"/>
</dbReference>
<keyword evidence="21" id="KW-0032">Aminotransferase</keyword>
<evidence type="ECO:0000256" key="12">
    <source>
        <dbReference type="ARBA" id="ARBA00048212"/>
    </source>
</evidence>
<dbReference type="InterPro" id="IPR043132">
    <property type="entry name" value="BCAT-like_C"/>
</dbReference>
<dbReference type="InterPro" id="IPR018300">
    <property type="entry name" value="Aminotrans_IV_CS"/>
</dbReference>
<dbReference type="EMBL" id="QOPI01000003">
    <property type="protein sequence ID" value="RCL45385.1"/>
    <property type="molecule type" value="Genomic_DNA"/>
</dbReference>
<evidence type="ECO:0000256" key="17">
    <source>
        <dbReference type="ARBA" id="ARBA00069174"/>
    </source>
</evidence>
<dbReference type="Pfam" id="PF01063">
    <property type="entry name" value="Aminotran_4"/>
    <property type="match status" value="1"/>
</dbReference>
<comment type="pathway">
    <text evidence="3">Amino-acid biosynthesis; L-isoleucine biosynthesis; L-isoleucine from 2-oxobutanoate: step 4/4.</text>
</comment>
<comment type="caution">
    <text evidence="21">The sequence shown here is derived from an EMBL/GenBank/DDBJ whole genome shotgun (WGS) entry which is preliminary data.</text>
</comment>
<keyword evidence="9" id="KW-0289">Folate biosynthesis</keyword>
<comment type="catalytic activity">
    <reaction evidence="14">
        <text>L-leucine + 2-oxoglutarate = 4-methyl-2-oxopentanoate + L-glutamate</text>
        <dbReference type="Rhea" id="RHEA:18321"/>
        <dbReference type="ChEBI" id="CHEBI:16810"/>
        <dbReference type="ChEBI" id="CHEBI:17865"/>
        <dbReference type="ChEBI" id="CHEBI:29985"/>
        <dbReference type="ChEBI" id="CHEBI:57427"/>
        <dbReference type="EC" id="2.6.1.42"/>
    </reaction>
</comment>
<evidence type="ECO:0000256" key="15">
    <source>
        <dbReference type="ARBA" id="ARBA00049529"/>
    </source>
</evidence>
<evidence type="ECO:0000256" key="11">
    <source>
        <dbReference type="ARBA" id="ARBA00035676"/>
    </source>
</evidence>
<comment type="pathway">
    <text evidence="10">Cofactor biosynthesis; tetrahydrofolate biosynthesis; 4-aminobenzoate from chorismate: step 2/2.</text>
</comment>
<accession>A0A368C7K6</accession>
<evidence type="ECO:0000256" key="2">
    <source>
        <dbReference type="ARBA" id="ARBA00003109"/>
    </source>
</evidence>
<evidence type="ECO:0000256" key="14">
    <source>
        <dbReference type="ARBA" id="ARBA00049229"/>
    </source>
</evidence>
<comment type="function">
    <text evidence="16">Involved in the biosynthesis of p-aminobenzoate (PABA), a precursor of tetrahydrofolate. Converts 4-amino-4-deoxychorismate into 4-aminobenzoate (PABA) and pyruvate.</text>
</comment>
<comment type="cofactor">
    <cofactor evidence="1 20">
        <name>pyridoxal 5'-phosphate</name>
        <dbReference type="ChEBI" id="CHEBI:597326"/>
    </cofactor>
</comment>
<proteinExistence type="inferred from homology"/>
<comment type="similarity">
    <text evidence="6 19">Belongs to the class-IV pyridoxal-phosphate-dependent aminotransferase family.</text>
</comment>
<dbReference type="AlphaFoldDB" id="A0A368C7K6"/>
<dbReference type="FunFam" id="3.20.10.10:FF:000002">
    <property type="entry name" value="D-alanine aminotransferase"/>
    <property type="match status" value="1"/>
</dbReference>
<comment type="catalytic activity">
    <reaction evidence="12">
        <text>L-valine + 2-oxoglutarate = 3-methyl-2-oxobutanoate + L-glutamate</text>
        <dbReference type="Rhea" id="RHEA:24813"/>
        <dbReference type="ChEBI" id="CHEBI:11851"/>
        <dbReference type="ChEBI" id="CHEBI:16810"/>
        <dbReference type="ChEBI" id="CHEBI:29985"/>
        <dbReference type="ChEBI" id="CHEBI:57762"/>
        <dbReference type="EC" id="2.6.1.42"/>
    </reaction>
</comment>
<evidence type="ECO:0000256" key="20">
    <source>
        <dbReference type="RuleBase" id="RU004516"/>
    </source>
</evidence>
<comment type="pathway">
    <text evidence="5">Amino-acid biosynthesis; L-leucine biosynthesis; L-leucine from 3-methyl-2-oxobutanoate: step 4/4.</text>
</comment>
<keyword evidence="8 20" id="KW-0663">Pyridoxal phosphate</keyword>
<evidence type="ECO:0000256" key="18">
    <source>
        <dbReference type="ARBA" id="ARBA00080135"/>
    </source>
</evidence>
<dbReference type="GO" id="GO:0004084">
    <property type="term" value="F:branched-chain-amino-acid transaminase activity"/>
    <property type="evidence" value="ECO:0007669"/>
    <property type="project" value="UniProtKB-EC"/>
</dbReference>
<gene>
    <name evidence="21" type="ORF">DBW92_01160</name>
</gene>
<evidence type="ECO:0000256" key="19">
    <source>
        <dbReference type="RuleBase" id="RU004106"/>
    </source>
</evidence>
<dbReference type="GO" id="GO:0008652">
    <property type="term" value="P:amino acid biosynthetic process"/>
    <property type="evidence" value="ECO:0007669"/>
    <property type="project" value="UniProtKB-ARBA"/>
</dbReference>
<dbReference type="Gene3D" id="3.20.10.10">
    <property type="entry name" value="D-amino Acid Aminotransferase, subunit A, domain 2"/>
    <property type="match status" value="1"/>
</dbReference>
<evidence type="ECO:0000256" key="4">
    <source>
        <dbReference type="ARBA" id="ARBA00004931"/>
    </source>
</evidence>
<evidence type="ECO:0000256" key="10">
    <source>
        <dbReference type="ARBA" id="ARBA00035633"/>
    </source>
</evidence>
<evidence type="ECO:0000256" key="6">
    <source>
        <dbReference type="ARBA" id="ARBA00009320"/>
    </source>
</evidence>